<dbReference type="SUPFAM" id="SSF56994">
    <property type="entry name" value="Insulin-like"/>
    <property type="match status" value="1"/>
</dbReference>
<dbReference type="GO" id="GO:0005576">
    <property type="term" value="C:extracellular region"/>
    <property type="evidence" value="ECO:0007669"/>
    <property type="project" value="UniProtKB-SubCell"/>
</dbReference>
<feature type="domain" description="Insulin-like" evidence="7">
    <location>
        <begin position="13"/>
        <end position="118"/>
    </location>
</feature>
<reference evidence="8" key="1">
    <citation type="submission" date="2022-03" db="EMBL/GenBank/DDBJ databases">
        <authorList>
            <person name="Lindestad O."/>
        </authorList>
    </citation>
    <scope>NUCLEOTIDE SEQUENCE</scope>
</reference>
<evidence type="ECO:0000256" key="3">
    <source>
        <dbReference type="ARBA" id="ARBA00022685"/>
    </source>
</evidence>
<comment type="subcellular location">
    <subcellularLocation>
        <location evidence="6">Secreted</location>
    </subcellularLocation>
</comment>
<proteinExistence type="inferred from homology"/>
<organism evidence="8 9">
    <name type="scientific">Pararge aegeria aegeria</name>
    <dbReference type="NCBI Taxonomy" id="348720"/>
    <lineage>
        <taxon>Eukaryota</taxon>
        <taxon>Metazoa</taxon>
        <taxon>Ecdysozoa</taxon>
        <taxon>Arthropoda</taxon>
        <taxon>Hexapoda</taxon>
        <taxon>Insecta</taxon>
        <taxon>Pterygota</taxon>
        <taxon>Neoptera</taxon>
        <taxon>Endopterygota</taxon>
        <taxon>Lepidoptera</taxon>
        <taxon>Glossata</taxon>
        <taxon>Ditrysia</taxon>
        <taxon>Papilionoidea</taxon>
        <taxon>Nymphalidae</taxon>
        <taxon>Satyrinae</taxon>
        <taxon>Satyrini</taxon>
        <taxon>Parargina</taxon>
        <taxon>Pararge</taxon>
    </lineage>
</organism>
<evidence type="ECO:0000256" key="1">
    <source>
        <dbReference type="ARBA" id="ARBA00009034"/>
    </source>
</evidence>
<evidence type="ECO:0000313" key="9">
    <source>
        <dbReference type="Proteomes" id="UP000838756"/>
    </source>
</evidence>
<evidence type="ECO:0000256" key="4">
    <source>
        <dbReference type="ARBA" id="ARBA00022729"/>
    </source>
</evidence>
<evidence type="ECO:0000256" key="6">
    <source>
        <dbReference type="RuleBase" id="RU000406"/>
    </source>
</evidence>
<dbReference type="PANTHER" id="PTHR13647:SF4">
    <property type="entry name" value="INSULIN-LIKE PEPTIDE 1-RELATED"/>
    <property type="match status" value="1"/>
</dbReference>
<protein>
    <submittedName>
        <fullName evidence="8">Jg2730 protein</fullName>
    </submittedName>
</protein>
<dbReference type="GO" id="GO:0005179">
    <property type="term" value="F:hormone activity"/>
    <property type="evidence" value="ECO:0007669"/>
    <property type="project" value="InterPro"/>
</dbReference>
<comment type="caution">
    <text evidence="8">The sequence shown here is derived from an EMBL/GenBank/DDBJ whole genome shotgun (WGS) entry which is preliminary data.</text>
</comment>
<dbReference type="InterPro" id="IPR016179">
    <property type="entry name" value="Insulin-like"/>
</dbReference>
<dbReference type="PRINTS" id="PR00276">
    <property type="entry name" value="INSULINFAMLY"/>
</dbReference>
<dbReference type="OrthoDB" id="10019596at2759"/>
<keyword evidence="5" id="KW-1015">Disulfide bond</keyword>
<dbReference type="PROSITE" id="PS00262">
    <property type="entry name" value="INSULIN"/>
    <property type="match status" value="1"/>
</dbReference>
<dbReference type="EMBL" id="CAKXAJ010018979">
    <property type="protein sequence ID" value="CAH2218038.1"/>
    <property type="molecule type" value="Genomic_DNA"/>
</dbReference>
<dbReference type="Proteomes" id="UP000838756">
    <property type="component" value="Unassembled WGS sequence"/>
</dbReference>
<keyword evidence="4" id="KW-0732">Signal</keyword>
<keyword evidence="3" id="KW-0165">Cleavage on pair of basic residues</keyword>
<dbReference type="PANTHER" id="PTHR13647">
    <property type="entry name" value="INSULIN-LIKE PEPTIDE 2-RELATED"/>
    <property type="match status" value="1"/>
</dbReference>
<keyword evidence="9" id="KW-1185">Reference proteome</keyword>
<comment type="similarity">
    <text evidence="1 6">Belongs to the insulin family.</text>
</comment>
<evidence type="ECO:0000313" key="8">
    <source>
        <dbReference type="EMBL" id="CAH2218038.1"/>
    </source>
</evidence>
<dbReference type="AlphaFoldDB" id="A0A8S4QUI5"/>
<dbReference type="Pfam" id="PF00049">
    <property type="entry name" value="Insulin"/>
    <property type="match status" value="1"/>
</dbReference>
<keyword evidence="6" id="KW-0964">Secreted</keyword>
<evidence type="ECO:0000259" key="7">
    <source>
        <dbReference type="SMART" id="SM00078"/>
    </source>
</evidence>
<sequence>MAPMYLSQKAEVQVYCGRRLAMAMALVCIEPVTSERPMIAEKRSSIIKTYEVEVHKETSYRKSMNETLTINSENSINNDFAIPTIKPQKALIFARRKRQIVSECCDKACSIDEMKTYC</sequence>
<comment type="subunit">
    <text evidence="2">Heterodimer of a B chain and an A chain linked by two disulfide bonds.</text>
</comment>
<name>A0A8S4QUI5_9NEOP</name>
<dbReference type="InterPro" id="IPR022353">
    <property type="entry name" value="Insulin_CS"/>
</dbReference>
<dbReference type="InterPro" id="IPR022352">
    <property type="entry name" value="Ins/IGF/rlx"/>
</dbReference>
<gene>
    <name evidence="8" type="primary">jg2730</name>
    <name evidence="8" type="ORF">PAEG_LOCUS5913</name>
</gene>
<evidence type="ECO:0000256" key="2">
    <source>
        <dbReference type="ARBA" id="ARBA00011207"/>
    </source>
</evidence>
<dbReference type="Gene3D" id="1.10.100.10">
    <property type="entry name" value="Insulin-like"/>
    <property type="match status" value="1"/>
</dbReference>
<evidence type="ECO:0000256" key="5">
    <source>
        <dbReference type="ARBA" id="ARBA00023157"/>
    </source>
</evidence>
<accession>A0A8S4QUI5</accession>
<dbReference type="InterPro" id="IPR036438">
    <property type="entry name" value="Insulin-like_sf"/>
</dbReference>
<dbReference type="SMART" id="SM00078">
    <property type="entry name" value="IlGF"/>
    <property type="match status" value="1"/>
</dbReference>